<dbReference type="PANTHER" id="PTHR30086:SF14">
    <property type="entry name" value="HOMOSERINE_HOMOSERINE LACTONE EFFLUX PROTEIN"/>
    <property type="match status" value="1"/>
</dbReference>
<dbReference type="InterPro" id="IPR001123">
    <property type="entry name" value="LeuE-type"/>
</dbReference>
<feature type="transmembrane region" description="Helical" evidence="7">
    <location>
        <begin position="38"/>
        <end position="63"/>
    </location>
</feature>
<accession>K1JL26</accession>
<comment type="subcellular location">
    <subcellularLocation>
        <location evidence="1">Cell membrane</location>
        <topology evidence="1">Multi-pass membrane protein</topology>
    </subcellularLocation>
</comment>
<sequence length="210" mass="22438">MKDLSVYVLVSFIACVTPGSGVLYTVTNGLRGGLRTVLASPLGTTLGVGLMSLISATGLGALITSSPALYAGLQLVSAAVLFWLGWGSWNAGAVRLDKLGRLESNDSLTFSSIFKGALYVQASNVMLIVFLLSLMPQFISPEDDYVSRVTLLSVLFVGICFLVHLGYSAIAAVARKWLAGPNFSIWLNRVSGALFWLLGLSVIWNALFNR</sequence>
<keyword evidence="5 7" id="KW-1133">Transmembrane helix</keyword>
<name>K1JL26_9BURK</name>
<evidence type="ECO:0000256" key="6">
    <source>
        <dbReference type="ARBA" id="ARBA00023136"/>
    </source>
</evidence>
<feature type="transmembrane region" description="Helical" evidence="7">
    <location>
        <begin position="75"/>
        <end position="96"/>
    </location>
</feature>
<dbReference type="eggNOG" id="COG1280">
    <property type="taxonomic scope" value="Bacteria"/>
</dbReference>
<dbReference type="Pfam" id="PF01810">
    <property type="entry name" value="LysE"/>
    <property type="match status" value="1"/>
</dbReference>
<comment type="caution">
    <text evidence="8">The sequence shown here is derived from an EMBL/GenBank/DDBJ whole genome shotgun (WGS) entry which is preliminary data.</text>
</comment>
<dbReference type="HOGENOM" id="CLU_079569_2_3_4"/>
<proteinExistence type="inferred from homology"/>
<dbReference type="GO" id="GO:0042970">
    <property type="term" value="F:homoserine transmembrane transporter activity"/>
    <property type="evidence" value="ECO:0007669"/>
    <property type="project" value="TreeGrafter"/>
</dbReference>
<evidence type="ECO:0008006" key="10">
    <source>
        <dbReference type="Google" id="ProtNLM"/>
    </source>
</evidence>
<evidence type="ECO:0000256" key="7">
    <source>
        <dbReference type="SAM" id="Phobius"/>
    </source>
</evidence>
<evidence type="ECO:0000256" key="4">
    <source>
        <dbReference type="ARBA" id="ARBA00022692"/>
    </source>
</evidence>
<dbReference type="RefSeq" id="WP_005432886.1">
    <property type="nucleotide sequence ID" value="NZ_JH815513.1"/>
</dbReference>
<keyword evidence="4 7" id="KW-0812">Transmembrane</keyword>
<dbReference type="PATRIC" id="fig|742823.3.peg.8"/>
<evidence type="ECO:0000313" key="9">
    <source>
        <dbReference type="Proteomes" id="UP000005835"/>
    </source>
</evidence>
<feature type="transmembrane region" description="Helical" evidence="7">
    <location>
        <begin position="151"/>
        <end position="174"/>
    </location>
</feature>
<dbReference type="OrthoDB" id="9784202at2"/>
<keyword evidence="9" id="KW-1185">Reference proteome</keyword>
<keyword evidence="3" id="KW-1003">Cell membrane</keyword>
<dbReference type="AlphaFoldDB" id="K1JL26"/>
<evidence type="ECO:0000256" key="3">
    <source>
        <dbReference type="ARBA" id="ARBA00022475"/>
    </source>
</evidence>
<reference evidence="8 9" key="1">
    <citation type="submission" date="2012-05" db="EMBL/GenBank/DDBJ databases">
        <title>The Genome Sequence of Sutterella wadsworthensis 2_1_59BFAA.</title>
        <authorList>
            <consortium name="The Broad Institute Genome Sequencing Platform"/>
            <person name="Earl A."/>
            <person name="Ward D."/>
            <person name="Feldgarden M."/>
            <person name="Gevers D."/>
            <person name="Daigneault M."/>
            <person name="Strauss J."/>
            <person name="Allen-Vercoe E."/>
            <person name="Walker B."/>
            <person name="Young S.K."/>
            <person name="Zeng Q."/>
            <person name="Gargeya S."/>
            <person name="Fitzgerald M."/>
            <person name="Haas B."/>
            <person name="Abouelleil A."/>
            <person name="Alvarado L."/>
            <person name="Arachchi H.M."/>
            <person name="Berlin A.M."/>
            <person name="Chapman S.B."/>
            <person name="Goldberg J."/>
            <person name="Griggs A."/>
            <person name="Gujja S."/>
            <person name="Hansen M."/>
            <person name="Howarth C."/>
            <person name="Imamovic A."/>
            <person name="Larimer J."/>
            <person name="McCowen C."/>
            <person name="Montmayeur A."/>
            <person name="Murphy C."/>
            <person name="Neiman D."/>
            <person name="Pearson M."/>
            <person name="Priest M."/>
            <person name="Roberts A."/>
            <person name="Saif S."/>
            <person name="Shea T."/>
            <person name="Sisk P."/>
            <person name="Sykes S."/>
            <person name="Wortman J."/>
            <person name="Nusbaum C."/>
            <person name="Birren B."/>
        </authorList>
    </citation>
    <scope>NUCLEOTIDE SEQUENCE [LARGE SCALE GENOMIC DNA]</scope>
    <source>
        <strain evidence="8 9">2_1_59BFAA</strain>
    </source>
</reference>
<feature type="transmembrane region" description="Helical" evidence="7">
    <location>
        <begin position="6"/>
        <end position="26"/>
    </location>
</feature>
<evidence type="ECO:0000256" key="5">
    <source>
        <dbReference type="ARBA" id="ARBA00022989"/>
    </source>
</evidence>
<dbReference type="EMBL" id="ADMG01000002">
    <property type="protein sequence ID" value="EKB32325.1"/>
    <property type="molecule type" value="Genomic_DNA"/>
</dbReference>
<feature type="transmembrane region" description="Helical" evidence="7">
    <location>
        <begin position="186"/>
        <end position="207"/>
    </location>
</feature>
<dbReference type="PROSITE" id="PS51257">
    <property type="entry name" value="PROKAR_LIPOPROTEIN"/>
    <property type="match status" value="1"/>
</dbReference>
<dbReference type="GO" id="GO:0005886">
    <property type="term" value="C:plasma membrane"/>
    <property type="evidence" value="ECO:0007669"/>
    <property type="project" value="UniProtKB-SubCell"/>
</dbReference>
<feature type="transmembrane region" description="Helical" evidence="7">
    <location>
        <begin position="117"/>
        <end position="139"/>
    </location>
</feature>
<comment type="similarity">
    <text evidence="2">Belongs to the Rht family.</text>
</comment>
<evidence type="ECO:0000256" key="2">
    <source>
        <dbReference type="ARBA" id="ARBA00007928"/>
    </source>
</evidence>
<dbReference type="Proteomes" id="UP000005835">
    <property type="component" value="Unassembled WGS sequence"/>
</dbReference>
<evidence type="ECO:0000313" key="8">
    <source>
        <dbReference type="EMBL" id="EKB32325.1"/>
    </source>
</evidence>
<protein>
    <recommendedName>
        <fullName evidence="10">Homoserine/Threonine efflux protein</fullName>
    </recommendedName>
</protein>
<organism evidence="8 9">
    <name type="scientific">Sutterella wadsworthensis 2_1_59BFAA</name>
    <dbReference type="NCBI Taxonomy" id="742823"/>
    <lineage>
        <taxon>Bacteria</taxon>
        <taxon>Pseudomonadati</taxon>
        <taxon>Pseudomonadota</taxon>
        <taxon>Betaproteobacteria</taxon>
        <taxon>Burkholderiales</taxon>
        <taxon>Sutterellaceae</taxon>
        <taxon>Sutterella</taxon>
    </lineage>
</organism>
<gene>
    <name evidence="8" type="ORF">HMPREF9465_00008</name>
</gene>
<evidence type="ECO:0000256" key="1">
    <source>
        <dbReference type="ARBA" id="ARBA00004651"/>
    </source>
</evidence>
<keyword evidence="6 7" id="KW-0472">Membrane</keyword>
<dbReference type="PANTHER" id="PTHR30086">
    <property type="entry name" value="ARGININE EXPORTER PROTEIN ARGO"/>
    <property type="match status" value="1"/>
</dbReference>